<accession>A0A841HG53</accession>
<gene>
    <name evidence="7" type="ORF">HNQ60_000509</name>
</gene>
<dbReference type="Proteomes" id="UP000588068">
    <property type="component" value="Unassembled WGS sequence"/>
</dbReference>
<keyword evidence="4 6" id="KW-1133">Transmembrane helix</keyword>
<dbReference type="PANTHER" id="PTHR39087:SF2">
    <property type="entry name" value="UPF0104 MEMBRANE PROTEIN MJ1595"/>
    <property type="match status" value="1"/>
</dbReference>
<feature type="transmembrane region" description="Helical" evidence="6">
    <location>
        <begin position="149"/>
        <end position="173"/>
    </location>
</feature>
<evidence type="ECO:0000256" key="5">
    <source>
        <dbReference type="ARBA" id="ARBA00023136"/>
    </source>
</evidence>
<evidence type="ECO:0000256" key="1">
    <source>
        <dbReference type="ARBA" id="ARBA00004651"/>
    </source>
</evidence>
<comment type="subcellular location">
    <subcellularLocation>
        <location evidence="1">Cell membrane</location>
        <topology evidence="1">Multi-pass membrane protein</topology>
    </subcellularLocation>
</comment>
<dbReference type="NCBIfam" id="TIGR00374">
    <property type="entry name" value="flippase-like domain"/>
    <property type="match status" value="1"/>
</dbReference>
<reference evidence="7 8" key="1">
    <citation type="submission" date="2020-08" db="EMBL/GenBank/DDBJ databases">
        <title>Genomic Encyclopedia of Type Strains, Phase IV (KMG-IV): sequencing the most valuable type-strain genomes for metagenomic binning, comparative biology and taxonomic classification.</title>
        <authorList>
            <person name="Goeker M."/>
        </authorList>
    </citation>
    <scope>NUCLEOTIDE SEQUENCE [LARGE SCALE GENOMIC DNA]</scope>
    <source>
        <strain evidence="7 8">DSM 26723</strain>
    </source>
</reference>
<evidence type="ECO:0000313" key="7">
    <source>
        <dbReference type="EMBL" id="MBB6091663.1"/>
    </source>
</evidence>
<dbReference type="Pfam" id="PF03706">
    <property type="entry name" value="LPG_synthase_TM"/>
    <property type="match status" value="1"/>
</dbReference>
<keyword evidence="3 6" id="KW-0812">Transmembrane</keyword>
<feature type="transmembrane region" description="Helical" evidence="6">
    <location>
        <begin position="301"/>
        <end position="322"/>
    </location>
</feature>
<dbReference type="InterPro" id="IPR022791">
    <property type="entry name" value="L-PG_synthase/AglD"/>
</dbReference>
<dbReference type="PANTHER" id="PTHR39087">
    <property type="entry name" value="UPF0104 MEMBRANE PROTEIN MJ1595"/>
    <property type="match status" value="1"/>
</dbReference>
<organism evidence="7 8">
    <name type="scientific">Povalibacter uvarum</name>
    <dbReference type="NCBI Taxonomy" id="732238"/>
    <lineage>
        <taxon>Bacteria</taxon>
        <taxon>Pseudomonadati</taxon>
        <taxon>Pseudomonadota</taxon>
        <taxon>Gammaproteobacteria</taxon>
        <taxon>Steroidobacterales</taxon>
        <taxon>Steroidobacteraceae</taxon>
        <taxon>Povalibacter</taxon>
    </lineage>
</organism>
<dbReference type="EMBL" id="JACHHZ010000001">
    <property type="protein sequence ID" value="MBB6091663.1"/>
    <property type="molecule type" value="Genomic_DNA"/>
</dbReference>
<evidence type="ECO:0000256" key="3">
    <source>
        <dbReference type="ARBA" id="ARBA00022692"/>
    </source>
</evidence>
<name>A0A841HG53_9GAMM</name>
<keyword evidence="5 6" id="KW-0472">Membrane</keyword>
<dbReference type="RefSeq" id="WP_184329451.1">
    <property type="nucleotide sequence ID" value="NZ_JACHHZ010000001.1"/>
</dbReference>
<evidence type="ECO:0008006" key="9">
    <source>
        <dbReference type="Google" id="ProtNLM"/>
    </source>
</evidence>
<dbReference type="GO" id="GO:0005886">
    <property type="term" value="C:plasma membrane"/>
    <property type="evidence" value="ECO:0007669"/>
    <property type="project" value="UniProtKB-SubCell"/>
</dbReference>
<feature type="transmembrane region" description="Helical" evidence="6">
    <location>
        <begin position="246"/>
        <end position="264"/>
    </location>
</feature>
<evidence type="ECO:0000313" key="8">
    <source>
        <dbReference type="Proteomes" id="UP000588068"/>
    </source>
</evidence>
<sequence>MSSNKRWLALGAGVVLSAILLVFALRDVDGAELRRVLAAARWWVIGPFLLSLFAYYWVKTVRWAYLLRSVVPGVTAGRLFAPVMIGYAAGALLPMQFGEIVRAWLGAQRLNIRMLASLMSVALERVFDLLSILLLAALAFLTAKSASAWLSSVIWLLAAGAFVALILFLIFVFRTEQCLALCEHLLGKAPPPLRARILDQLRAAATGLNALRSIRSISAVMAMSILQWLFMFACIWLSLYAMHLDLGALAAVLTTVFTVIGISLPNSPGYVGSIQLAFTLALEPFGVPGAEAIAASLFFHLLAYVSVVVCGLAMLPVVGMSVRDVAKGTREANAESNTP</sequence>
<comment type="caution">
    <text evidence="7">The sequence shown here is derived from an EMBL/GenBank/DDBJ whole genome shotgun (WGS) entry which is preliminary data.</text>
</comment>
<dbReference type="AlphaFoldDB" id="A0A841HG53"/>
<keyword evidence="8" id="KW-1185">Reference proteome</keyword>
<feature type="transmembrane region" description="Helical" evidence="6">
    <location>
        <begin position="40"/>
        <end position="58"/>
    </location>
</feature>
<feature type="transmembrane region" description="Helical" evidence="6">
    <location>
        <begin position="87"/>
        <end position="105"/>
    </location>
</feature>
<evidence type="ECO:0000256" key="6">
    <source>
        <dbReference type="SAM" id="Phobius"/>
    </source>
</evidence>
<evidence type="ECO:0000256" key="4">
    <source>
        <dbReference type="ARBA" id="ARBA00022989"/>
    </source>
</evidence>
<proteinExistence type="predicted"/>
<evidence type="ECO:0000256" key="2">
    <source>
        <dbReference type="ARBA" id="ARBA00022475"/>
    </source>
</evidence>
<protein>
    <recommendedName>
        <fullName evidence="9">Flippase-like domain-containing protein</fullName>
    </recommendedName>
</protein>
<keyword evidence="2" id="KW-1003">Cell membrane</keyword>
<feature type="transmembrane region" description="Helical" evidence="6">
    <location>
        <begin position="219"/>
        <end position="240"/>
    </location>
</feature>
<feature type="transmembrane region" description="Helical" evidence="6">
    <location>
        <begin position="126"/>
        <end position="143"/>
    </location>
</feature>